<evidence type="ECO:0000313" key="3">
    <source>
        <dbReference type="Proteomes" id="UP001200145"/>
    </source>
</evidence>
<dbReference type="Proteomes" id="UP001200145">
    <property type="component" value="Unassembled WGS sequence"/>
</dbReference>
<feature type="transmembrane region" description="Helical" evidence="1">
    <location>
        <begin position="6"/>
        <end position="26"/>
    </location>
</feature>
<organism evidence="2 3">
    <name type="scientific">Flavihumibacter fluminis</name>
    <dbReference type="NCBI Taxonomy" id="2909236"/>
    <lineage>
        <taxon>Bacteria</taxon>
        <taxon>Pseudomonadati</taxon>
        <taxon>Bacteroidota</taxon>
        <taxon>Chitinophagia</taxon>
        <taxon>Chitinophagales</taxon>
        <taxon>Chitinophagaceae</taxon>
        <taxon>Flavihumibacter</taxon>
    </lineage>
</organism>
<dbReference type="RefSeq" id="WP_234866623.1">
    <property type="nucleotide sequence ID" value="NZ_JAKEVY010000003.1"/>
</dbReference>
<protein>
    <submittedName>
        <fullName evidence="2">Uncharacterized protein</fullName>
    </submittedName>
</protein>
<gene>
    <name evidence="2" type="ORF">L0U88_13635</name>
</gene>
<sequence>MRTITGIFLLIVFSSNITGLLVVFKLQQLQIRREIKRQIKKGVPENELHLITVKQGQEEQLDWQNEKEFIYKGTFYDVVRKETGAAGTTLYYCINDTQEEELFANLDALIKQYSEKQQSKGKMAKKLLKLAPVVLSRDMPGTELTVVTVDPLQGSYSNQYNSPILAIPAPPPKA</sequence>
<comment type="caution">
    <text evidence="2">The sequence shown here is derived from an EMBL/GenBank/DDBJ whole genome shotgun (WGS) entry which is preliminary data.</text>
</comment>
<accession>A0ABS9BLF1</accession>
<evidence type="ECO:0000256" key="1">
    <source>
        <dbReference type="SAM" id="Phobius"/>
    </source>
</evidence>
<keyword evidence="3" id="KW-1185">Reference proteome</keyword>
<keyword evidence="1" id="KW-1133">Transmembrane helix</keyword>
<keyword evidence="1" id="KW-0472">Membrane</keyword>
<proteinExistence type="predicted"/>
<evidence type="ECO:0000313" key="2">
    <source>
        <dbReference type="EMBL" id="MCF1715674.1"/>
    </source>
</evidence>
<dbReference type="EMBL" id="JAKEVY010000003">
    <property type="protein sequence ID" value="MCF1715674.1"/>
    <property type="molecule type" value="Genomic_DNA"/>
</dbReference>
<keyword evidence="1" id="KW-0812">Transmembrane</keyword>
<reference evidence="2 3" key="1">
    <citation type="submission" date="2022-01" db="EMBL/GenBank/DDBJ databases">
        <title>Flavihumibacter sp. nov., isolated from sediment of a river.</title>
        <authorList>
            <person name="Liu H."/>
        </authorList>
    </citation>
    <scope>NUCLEOTIDE SEQUENCE [LARGE SCALE GENOMIC DNA]</scope>
    <source>
        <strain evidence="2 3">RY-1</strain>
    </source>
</reference>
<name>A0ABS9BLF1_9BACT</name>